<dbReference type="InterPro" id="IPR023809">
    <property type="entry name" value="Thiopep_bacteriocin_synth_dom"/>
</dbReference>
<evidence type="ECO:0000313" key="3">
    <source>
        <dbReference type="EMBL" id="TDC35764.1"/>
    </source>
</evidence>
<dbReference type="NCBIfam" id="TIGR03891">
    <property type="entry name" value="thiopep_ocin"/>
    <property type="match status" value="1"/>
</dbReference>
<dbReference type="Pfam" id="PF14028">
    <property type="entry name" value="Lant_dehydr_C"/>
    <property type="match status" value="1"/>
</dbReference>
<name>A0A4R4QJ88_9ACTN</name>
<dbReference type="Pfam" id="PF04738">
    <property type="entry name" value="Lant_dehydr_N"/>
    <property type="match status" value="1"/>
</dbReference>
<comment type="caution">
    <text evidence="3">The sequence shown here is derived from an EMBL/GenBank/DDBJ whole genome shotgun (WGS) entry which is preliminary data.</text>
</comment>
<feature type="domain" description="Thiopeptide-type bacteriocin biosynthesis" evidence="2">
    <location>
        <begin position="763"/>
        <end position="1017"/>
    </location>
</feature>
<dbReference type="AlphaFoldDB" id="A0A4R4QJ88"/>
<dbReference type="InterPro" id="IPR006827">
    <property type="entry name" value="Lant_deHydtase_N"/>
</dbReference>
<dbReference type="EMBL" id="SMKA01000001">
    <property type="protein sequence ID" value="TDC35764.1"/>
    <property type="molecule type" value="Genomic_DNA"/>
</dbReference>
<evidence type="ECO:0000259" key="2">
    <source>
        <dbReference type="Pfam" id="PF14028"/>
    </source>
</evidence>
<evidence type="ECO:0000259" key="1">
    <source>
        <dbReference type="Pfam" id="PF04738"/>
    </source>
</evidence>
<sequence length="1027" mass="112125">MTVKAPRSLYRHSGIMLLRATTCDPDLKLPAWPAGVLDSDAESWSHWLADLWDITEFRDAVTISTPDLARQLGQILNVEGPTARQLHRIVLSVAAYLLRWQGRATPFGLFAGVALSRIDPDGSVRWSDRQSIQTSPDAHWLAAVIDRLDHDPALLEQLPVMVNNASFLRGDRIVTPGQPSSIAPNELAPLEVSVRATGPVRAAMAKTRRPIRYSDLVVGLSAEFPTATEARIRALLGELLASHVLLTSLWPPMTSTDPLGHVLVQLEGAGSGELPSVLAIERELRSVHAELAPRRHSAIDPRLPERMKAVADTAGQPLVVTSGLDIDIAVPGTVLREAEIAATTLVRLTPFPFGQPAWKAYHARFLDRFGVGAVVPLRNLVQDAGLGVPAGYLGSGRKQGPAPFTPRDETLLGLVQTAIMAGNDEIELTEATIASLTVGDTAEMLIPPATELSFQIHAESTEHIKRGDFQIAVIAAPRTSSSMIGRFAGLLAPSDRDQLAKTLASRPTATPDAVLAQLSFPPRGRRSENVIRVPELLPRLISLSEHRAPADDLISLDDLAVTADARQIRLVSQSTGQTVEPVVLHALEASVQTPPLARFLAEIATARSAVYGPFNWGAAGQLPYLPQLRHGRTILSAARWLVTATDLPAATVAATVWDEAFAAWRHRFGVPSAVVMCHSDLRLPIDLDQPVHRELLRARLDRGGRIELREAPTVNDHGWCGGRPHELVVQLHADPPPPNRSTPERSVRAVPIDAGHLPGRSSWLAVHVHGHQDRQDEILTDHLSKLFDDWDSGPPMWWFRRYRDLAKPEADRYLRLYISTPGPGQHSQAAARLNGWANRLRASGLVPHIDLTTYHPETGRYGFGAAMAAAEAVFAADSIAAVAQIHTSIRSNVERQALTVAGLVDLTISFDGSMAGGMRRLIDELPHEHVTLDQRLRDTAMSLADPSDDWAALRSIPGGERVLDTWRQRRAALTEYRHQLTAAKDAPPVLRSLLHMHHVRTLGVDPKQETIGRRLTRSVALRWAATS</sequence>
<protein>
    <submittedName>
        <fullName evidence="3">Lantibiotic dehydratase</fullName>
    </submittedName>
</protein>
<organism evidence="3 4">
    <name type="scientific">Kribbella albertanoniae</name>
    <dbReference type="NCBI Taxonomy" id="1266829"/>
    <lineage>
        <taxon>Bacteria</taxon>
        <taxon>Bacillati</taxon>
        <taxon>Actinomycetota</taxon>
        <taxon>Actinomycetes</taxon>
        <taxon>Propionibacteriales</taxon>
        <taxon>Kribbellaceae</taxon>
        <taxon>Kribbella</taxon>
    </lineage>
</organism>
<dbReference type="OrthoDB" id="1273722at2"/>
<reference evidence="3 4" key="1">
    <citation type="submission" date="2019-03" db="EMBL/GenBank/DDBJ databases">
        <title>Draft genome sequences of novel Actinobacteria.</title>
        <authorList>
            <person name="Sahin N."/>
            <person name="Ay H."/>
            <person name="Saygin H."/>
        </authorList>
    </citation>
    <scope>NUCLEOTIDE SEQUENCE [LARGE SCALE GENOMIC DNA]</scope>
    <source>
        <strain evidence="3 4">JCM 30547</strain>
    </source>
</reference>
<accession>A0A4R4QJ88</accession>
<dbReference type="Proteomes" id="UP000295075">
    <property type="component" value="Unassembled WGS sequence"/>
</dbReference>
<feature type="domain" description="Lantibiotic dehydratase N-terminal" evidence="1">
    <location>
        <begin position="56"/>
        <end position="696"/>
    </location>
</feature>
<keyword evidence="4" id="KW-1185">Reference proteome</keyword>
<evidence type="ECO:0000313" key="4">
    <source>
        <dbReference type="Proteomes" id="UP000295075"/>
    </source>
</evidence>
<gene>
    <name evidence="3" type="ORF">E1261_00095</name>
</gene>
<proteinExistence type="predicted"/>